<dbReference type="InterPro" id="IPR001584">
    <property type="entry name" value="Integrase_cat-core"/>
</dbReference>
<dbReference type="GO" id="GO:0004803">
    <property type="term" value="F:transposase activity"/>
    <property type="evidence" value="ECO:0007669"/>
    <property type="project" value="TreeGrafter"/>
</dbReference>
<accession>A0A372MIL4</accession>
<keyword evidence="3" id="KW-1185">Reference proteome</keyword>
<proteinExistence type="predicted"/>
<reference evidence="2 3" key="2">
    <citation type="submission" date="2018-09" db="EMBL/GenBank/DDBJ databases">
        <title>Genome of Sphaerochaeta halotolerans strain 4-11.</title>
        <authorList>
            <person name="Nazina T.N."/>
            <person name="Sokolova D.S."/>
        </authorList>
    </citation>
    <scope>NUCLEOTIDE SEQUENCE [LARGE SCALE GENOMIC DNA]</scope>
    <source>
        <strain evidence="2 3">4-11</strain>
    </source>
</reference>
<evidence type="ECO:0000313" key="3">
    <source>
        <dbReference type="Proteomes" id="UP000264002"/>
    </source>
</evidence>
<dbReference type="InterPro" id="IPR036397">
    <property type="entry name" value="RNaseH_sf"/>
</dbReference>
<gene>
    <name evidence="2" type="ORF">DYP60_03950</name>
</gene>
<name>A0A372MIL4_9SPIR</name>
<sequence length="431" mass="49969">MTFPICQIEFARNCENASSNMKCPTKKREKGDKKISHGNRVIIGLPLNQDKQGDTMGRRQLTLEKHCRGSHFTWGERLKLQYYYAGSNGYRKERRPTVLGKIFQKSRKTISRELRRGMVEHVLSEIPFSRIEYNAEHAQIDAEEKMKYKGPLPKSGKHYTLVQKISELILEKQYSPYAVLMKLDEKGLWPEGLRICEKTLYNWIEAGDIPGVTIEDLPRKGKMKRRKGHGGKKKHANVEFAARSIEDRPKEVLKRLKAGHWEGDTVYSSKNGQRECLLTLVERKSRMELIVKIPDRTAKSVKKGLDWIEKQFGSRLFRKIFLSITFDNGVEFSDVLGLENSVLTRSRRTVLYFAHPYCSSERGTNENHNGIIRRFLPKGTDFADIKAKSIRKIQDWMNTYPRKILNGSTPLRVFKEEFELEDLSIKLLEAC</sequence>
<evidence type="ECO:0000259" key="1">
    <source>
        <dbReference type="PROSITE" id="PS50994"/>
    </source>
</evidence>
<organism evidence="2 3">
    <name type="scientific">Sphaerochaeta halotolerans</name>
    <dbReference type="NCBI Taxonomy" id="2293840"/>
    <lineage>
        <taxon>Bacteria</taxon>
        <taxon>Pseudomonadati</taxon>
        <taxon>Spirochaetota</taxon>
        <taxon>Spirochaetia</taxon>
        <taxon>Spirochaetales</taxon>
        <taxon>Sphaerochaetaceae</taxon>
        <taxon>Sphaerochaeta</taxon>
    </lineage>
</organism>
<dbReference type="PANTHER" id="PTHR10948">
    <property type="entry name" value="TRANSPOSASE"/>
    <property type="match status" value="1"/>
</dbReference>
<dbReference type="SUPFAM" id="SSF53098">
    <property type="entry name" value="Ribonuclease H-like"/>
    <property type="match status" value="1"/>
</dbReference>
<reference evidence="3" key="1">
    <citation type="submission" date="2018-08" db="EMBL/GenBank/DDBJ databases">
        <authorList>
            <person name="Grouzdev D.S."/>
            <person name="Krutkina M.S."/>
        </authorList>
    </citation>
    <scope>NUCLEOTIDE SEQUENCE [LARGE SCALE GENOMIC DNA]</scope>
    <source>
        <strain evidence="3">4-11</strain>
    </source>
</reference>
<dbReference type="InterPro" id="IPR051917">
    <property type="entry name" value="Transposase-Integrase"/>
</dbReference>
<dbReference type="InterPro" id="IPR012337">
    <property type="entry name" value="RNaseH-like_sf"/>
</dbReference>
<dbReference type="GO" id="GO:0015074">
    <property type="term" value="P:DNA integration"/>
    <property type="evidence" value="ECO:0007669"/>
    <property type="project" value="InterPro"/>
</dbReference>
<feature type="domain" description="Integrase catalytic" evidence="1">
    <location>
        <begin position="245"/>
        <end position="418"/>
    </location>
</feature>
<evidence type="ECO:0000313" key="2">
    <source>
        <dbReference type="EMBL" id="RFU95637.1"/>
    </source>
</evidence>
<dbReference type="EMBL" id="QUWK01000003">
    <property type="protein sequence ID" value="RFU95637.1"/>
    <property type="molecule type" value="Genomic_DNA"/>
</dbReference>
<dbReference type="GO" id="GO:0005829">
    <property type="term" value="C:cytosol"/>
    <property type="evidence" value="ECO:0007669"/>
    <property type="project" value="TreeGrafter"/>
</dbReference>
<protein>
    <submittedName>
        <fullName evidence="2">IS30 family transposase</fullName>
    </submittedName>
</protein>
<dbReference type="Gene3D" id="3.30.420.10">
    <property type="entry name" value="Ribonuclease H-like superfamily/Ribonuclease H"/>
    <property type="match status" value="1"/>
</dbReference>
<dbReference type="NCBIfam" id="NF033563">
    <property type="entry name" value="transpos_IS30"/>
    <property type="match status" value="1"/>
</dbReference>
<dbReference type="PANTHER" id="PTHR10948:SF23">
    <property type="entry name" value="TRANSPOSASE INSI FOR INSERTION SEQUENCE ELEMENT IS30A-RELATED"/>
    <property type="match status" value="1"/>
</dbReference>
<dbReference type="InterPro" id="IPR053392">
    <property type="entry name" value="Transposase_IS30-like"/>
</dbReference>
<dbReference type="AlphaFoldDB" id="A0A372MIL4"/>
<dbReference type="GO" id="GO:0003676">
    <property type="term" value="F:nucleic acid binding"/>
    <property type="evidence" value="ECO:0007669"/>
    <property type="project" value="InterPro"/>
</dbReference>
<comment type="caution">
    <text evidence="2">The sequence shown here is derived from an EMBL/GenBank/DDBJ whole genome shotgun (WGS) entry which is preliminary data.</text>
</comment>
<dbReference type="PROSITE" id="PS50994">
    <property type="entry name" value="INTEGRASE"/>
    <property type="match status" value="1"/>
</dbReference>
<dbReference type="GO" id="GO:0032196">
    <property type="term" value="P:transposition"/>
    <property type="evidence" value="ECO:0007669"/>
    <property type="project" value="TreeGrafter"/>
</dbReference>
<dbReference type="Proteomes" id="UP000264002">
    <property type="component" value="Unassembled WGS sequence"/>
</dbReference>